<organism evidence="2 3">
    <name type="scientific">Gymnopilus dilepis</name>
    <dbReference type="NCBI Taxonomy" id="231916"/>
    <lineage>
        <taxon>Eukaryota</taxon>
        <taxon>Fungi</taxon>
        <taxon>Dikarya</taxon>
        <taxon>Basidiomycota</taxon>
        <taxon>Agaricomycotina</taxon>
        <taxon>Agaricomycetes</taxon>
        <taxon>Agaricomycetidae</taxon>
        <taxon>Agaricales</taxon>
        <taxon>Agaricineae</taxon>
        <taxon>Hymenogastraceae</taxon>
        <taxon>Gymnopilus</taxon>
    </lineage>
</organism>
<sequence>MYLILCRIPAVQVTSSSRFGSLMDVDCRFVSAGKPLVKHQFGIFTDPNEFGQMVGITDIYYYVTPAAVSGPPTSNNEAEIRSNTSLQPRF</sequence>
<evidence type="ECO:0000313" key="3">
    <source>
        <dbReference type="Proteomes" id="UP000284706"/>
    </source>
</evidence>
<dbReference type="InParanoid" id="A0A409WER8"/>
<feature type="compositionally biased region" description="Polar residues" evidence="1">
    <location>
        <begin position="71"/>
        <end position="90"/>
    </location>
</feature>
<dbReference type="EMBL" id="NHYE01005099">
    <property type="protein sequence ID" value="PPQ76960.1"/>
    <property type="molecule type" value="Genomic_DNA"/>
</dbReference>
<dbReference type="AlphaFoldDB" id="A0A409WER8"/>
<feature type="region of interest" description="Disordered" evidence="1">
    <location>
        <begin position="69"/>
        <end position="90"/>
    </location>
</feature>
<proteinExistence type="predicted"/>
<evidence type="ECO:0000256" key="1">
    <source>
        <dbReference type="SAM" id="MobiDB-lite"/>
    </source>
</evidence>
<dbReference type="Proteomes" id="UP000284706">
    <property type="component" value="Unassembled WGS sequence"/>
</dbReference>
<name>A0A409WER8_9AGAR</name>
<accession>A0A409WER8</accession>
<keyword evidence="3" id="KW-1185">Reference proteome</keyword>
<evidence type="ECO:0000313" key="2">
    <source>
        <dbReference type="EMBL" id="PPQ76960.1"/>
    </source>
</evidence>
<comment type="caution">
    <text evidence="2">The sequence shown here is derived from an EMBL/GenBank/DDBJ whole genome shotgun (WGS) entry which is preliminary data.</text>
</comment>
<gene>
    <name evidence="2" type="ORF">CVT26_007851</name>
</gene>
<reference evidence="2 3" key="1">
    <citation type="journal article" date="2018" name="Evol. Lett.">
        <title>Horizontal gene cluster transfer increased hallucinogenic mushroom diversity.</title>
        <authorList>
            <person name="Reynolds H.T."/>
            <person name="Vijayakumar V."/>
            <person name="Gluck-Thaler E."/>
            <person name="Korotkin H.B."/>
            <person name="Matheny P.B."/>
            <person name="Slot J.C."/>
        </authorList>
    </citation>
    <scope>NUCLEOTIDE SEQUENCE [LARGE SCALE GENOMIC DNA]</scope>
    <source>
        <strain evidence="2 3">SRW20</strain>
    </source>
</reference>
<protein>
    <submittedName>
        <fullName evidence="2">Uncharacterized protein</fullName>
    </submittedName>
</protein>